<dbReference type="Gene3D" id="2.60.120.200">
    <property type="match status" value="1"/>
</dbReference>
<dbReference type="EMBL" id="LGRX02017903">
    <property type="protein sequence ID" value="KAK3260286.1"/>
    <property type="molecule type" value="Genomic_DNA"/>
</dbReference>
<gene>
    <name evidence="1" type="ORF">CYMTET_30748</name>
</gene>
<reference evidence="1 2" key="1">
    <citation type="journal article" date="2015" name="Genome Biol. Evol.">
        <title>Comparative Genomics of a Bacterivorous Green Alga Reveals Evolutionary Causalities and Consequences of Phago-Mixotrophic Mode of Nutrition.</title>
        <authorList>
            <person name="Burns J.A."/>
            <person name="Paasch A."/>
            <person name="Narechania A."/>
            <person name="Kim E."/>
        </authorList>
    </citation>
    <scope>NUCLEOTIDE SEQUENCE [LARGE SCALE GENOMIC DNA]</scope>
    <source>
        <strain evidence="1 2">PLY_AMNH</strain>
    </source>
</reference>
<proteinExistence type="predicted"/>
<dbReference type="InterPro" id="IPR013320">
    <property type="entry name" value="ConA-like_dom_sf"/>
</dbReference>
<dbReference type="Proteomes" id="UP001190700">
    <property type="component" value="Unassembled WGS sequence"/>
</dbReference>
<keyword evidence="2" id="KW-1185">Reference proteome</keyword>
<evidence type="ECO:0000313" key="2">
    <source>
        <dbReference type="Proteomes" id="UP001190700"/>
    </source>
</evidence>
<protein>
    <submittedName>
        <fullName evidence="1">Uncharacterized protein</fullName>
    </submittedName>
</protein>
<comment type="caution">
    <text evidence="1">The sequence shown here is derived from an EMBL/GenBank/DDBJ whole genome shotgun (WGS) entry which is preliminary data.</text>
</comment>
<dbReference type="SUPFAM" id="SSF49899">
    <property type="entry name" value="Concanavalin A-like lectins/glucanases"/>
    <property type="match status" value="1"/>
</dbReference>
<name>A0AAE0FJQ2_9CHLO</name>
<dbReference type="AlphaFoldDB" id="A0AAE0FJQ2"/>
<sequence length="451" mass="47137">MARRPLTPRPSLPGCASPPWACNAWDEAEEEGDAHALWAHYPAGCAERHVLRDAWVGNDAVLRGGPVEAELGGRHALCLDGATQYALLSRHVCDTPQLTVDLQFLWGGGAAGSPQTVLDLGGGGGEDSARAFLMQLRIVPADGGEAKLQARIIPGGVGHKLTCTVLHYDLVAGERRRGGLSSAVLREGDSVLLCFMLTGLWGGGLSSAVLRADWAVGVGLLQAGDSVLRAFMLTGLREGTGSAVLRADRAVGVGLLQAGTQFCCASADRAVGVGLLQGGGLSSAVLHADWAVGVGLLQARVTARGALVAETASWCVWNAETKLVAGTWLRARLEVHQPESRCEMYIDGQLTAAGIIAIPTTPPAAGGFEGGFLGRARMGGENFTGGIRDVRIYRAVFGGNFEKLPPPPPPQWEYVCPLTSRRPARDALFQERLAAGAEQCSPELASCAGGL</sequence>
<evidence type="ECO:0000313" key="1">
    <source>
        <dbReference type="EMBL" id="KAK3260286.1"/>
    </source>
</evidence>
<organism evidence="1 2">
    <name type="scientific">Cymbomonas tetramitiformis</name>
    <dbReference type="NCBI Taxonomy" id="36881"/>
    <lineage>
        <taxon>Eukaryota</taxon>
        <taxon>Viridiplantae</taxon>
        <taxon>Chlorophyta</taxon>
        <taxon>Pyramimonadophyceae</taxon>
        <taxon>Pyramimonadales</taxon>
        <taxon>Pyramimonadaceae</taxon>
        <taxon>Cymbomonas</taxon>
    </lineage>
</organism>
<accession>A0AAE0FJQ2</accession>